<dbReference type="AlphaFoldDB" id="V2XC62"/>
<evidence type="ECO:0000256" key="1">
    <source>
        <dbReference type="ARBA" id="ARBA00005706"/>
    </source>
</evidence>
<evidence type="ECO:0000256" key="3">
    <source>
        <dbReference type="ARBA" id="ARBA00022827"/>
    </source>
</evidence>
<dbReference type="Proteomes" id="UP000017559">
    <property type="component" value="Unassembled WGS sequence"/>
</dbReference>
<comment type="catalytic activity">
    <reaction evidence="5">
        <text>melleolide F + FADH2 + chloride + O2 = 6'-chloromelleolide F + FAD + 2 H2O + H(+)</text>
        <dbReference type="Rhea" id="RHEA:67160"/>
        <dbReference type="ChEBI" id="CHEBI:15377"/>
        <dbReference type="ChEBI" id="CHEBI:15378"/>
        <dbReference type="ChEBI" id="CHEBI:15379"/>
        <dbReference type="ChEBI" id="CHEBI:17996"/>
        <dbReference type="ChEBI" id="CHEBI:57692"/>
        <dbReference type="ChEBI" id="CHEBI:58307"/>
        <dbReference type="ChEBI" id="CHEBI:167712"/>
        <dbReference type="ChEBI" id="CHEBI:167713"/>
    </reaction>
    <physiologicalReaction direction="left-to-right" evidence="5">
        <dbReference type="Rhea" id="RHEA:67161"/>
    </physiologicalReaction>
</comment>
<evidence type="ECO:0000256" key="5">
    <source>
        <dbReference type="ARBA" id="ARBA00049364"/>
    </source>
</evidence>
<dbReference type="PANTHER" id="PTHR43747:SF5">
    <property type="entry name" value="FAD-BINDING DOMAIN-CONTAINING PROTEIN"/>
    <property type="match status" value="1"/>
</dbReference>
<evidence type="ECO:0000313" key="8">
    <source>
        <dbReference type="Proteomes" id="UP000017559"/>
    </source>
</evidence>
<evidence type="ECO:0000313" key="7">
    <source>
        <dbReference type="EMBL" id="ESK96773.1"/>
    </source>
</evidence>
<dbReference type="InterPro" id="IPR036188">
    <property type="entry name" value="FAD/NAD-bd_sf"/>
</dbReference>
<evidence type="ECO:0000256" key="4">
    <source>
        <dbReference type="ARBA" id="ARBA00023002"/>
    </source>
</evidence>
<organism evidence="7 8">
    <name type="scientific">Moniliophthora roreri (strain MCA 2997)</name>
    <name type="common">Cocoa frosty pod rot fungus</name>
    <name type="synonym">Crinipellis roreri</name>
    <dbReference type="NCBI Taxonomy" id="1381753"/>
    <lineage>
        <taxon>Eukaryota</taxon>
        <taxon>Fungi</taxon>
        <taxon>Dikarya</taxon>
        <taxon>Basidiomycota</taxon>
        <taxon>Agaricomycotina</taxon>
        <taxon>Agaricomycetes</taxon>
        <taxon>Agaricomycetidae</taxon>
        <taxon>Agaricales</taxon>
        <taxon>Marasmiineae</taxon>
        <taxon>Marasmiaceae</taxon>
        <taxon>Moniliophthora</taxon>
    </lineage>
</organism>
<dbReference type="Gene3D" id="3.50.50.60">
    <property type="entry name" value="FAD/NAD(P)-binding domain"/>
    <property type="match status" value="1"/>
</dbReference>
<dbReference type="InterPro" id="IPR050816">
    <property type="entry name" value="Flavin-dep_Halogenase_NPB"/>
</dbReference>
<dbReference type="InterPro" id="IPR002938">
    <property type="entry name" value="FAD-bd"/>
</dbReference>
<evidence type="ECO:0000259" key="6">
    <source>
        <dbReference type="Pfam" id="PF01494"/>
    </source>
</evidence>
<dbReference type="Pfam" id="PF01494">
    <property type="entry name" value="FAD_binding_3"/>
    <property type="match status" value="1"/>
</dbReference>
<comment type="similarity">
    <text evidence="1">Belongs to the flavin-dependent halogenase family.</text>
</comment>
<dbReference type="GO" id="GO:0140907">
    <property type="term" value="F:flavin-dependent halogenase activity"/>
    <property type="evidence" value="ECO:0007669"/>
    <property type="project" value="UniProtKB-ARBA"/>
</dbReference>
<accession>V2XC62</accession>
<dbReference type="HOGENOM" id="CLU_024648_4_2_1"/>
<sequence>MSSPPSHASILIIGGGPGGSYAASALQREGQQVVVLESAKFPRYHIGESMLPSARNYLRFIGLEEKFSNYGFTPKPGANFQLVHGVDPTYTDFVFYGPGYSSFNVVRAEADNLMLRHAEEQGVQVFEETRVDTIDFEGDPQSSRPIAANWTRKDGTKGRTTFDWLVDASGRAGIMSTKYLNNREMRESLRNIAVWGYWVNCSIFAKGTPRAYSPWFEALTDGQGWAWYIPLHDGTMSIGVVMHQNYSNAKKAILKPDGTKPTLTEHYLDQFQYVPNLKSYIGDGTLVPDSVKSASDYSYFAHSYAGDHFRIIGDAANFVDPFFSSGIHIAMTGGLSAAATICSSIRGDVDEKLAAEWHDTKVGIAHTRFLFVVLAAYQQMNLQQRPILSDISADNFDGAFKIFQPVIYGLADSQYKLTDDNVQKMMDTIQTVFDPYIRDKDVGEVVGRYGKDIVNRELPVLGPDKIKKMTGEDDRGRRIIEKFDVLKLFKHDLESENLAYDPILGYRAHVERGKLGLVKAEGE</sequence>
<protein>
    <submittedName>
        <fullName evidence="7">Non-heme halogenase</fullName>
    </submittedName>
</protein>
<evidence type="ECO:0000256" key="2">
    <source>
        <dbReference type="ARBA" id="ARBA00022630"/>
    </source>
</evidence>
<keyword evidence="8" id="KW-1185">Reference proteome</keyword>
<gene>
    <name evidence="7" type="ORF">Moror_6645</name>
</gene>
<keyword evidence="3" id="KW-0274">FAD</keyword>
<dbReference type="PANTHER" id="PTHR43747">
    <property type="entry name" value="FAD-BINDING PROTEIN"/>
    <property type="match status" value="1"/>
</dbReference>
<comment type="caution">
    <text evidence="7">The sequence shown here is derived from an EMBL/GenBank/DDBJ whole genome shotgun (WGS) entry which is preliminary data.</text>
</comment>
<feature type="domain" description="FAD-binding" evidence="6">
    <location>
        <begin position="9"/>
        <end position="358"/>
    </location>
</feature>
<keyword evidence="4" id="KW-0560">Oxidoreductase</keyword>
<dbReference type="EMBL" id="AWSO01000040">
    <property type="protein sequence ID" value="ESK96773.1"/>
    <property type="molecule type" value="Genomic_DNA"/>
</dbReference>
<dbReference type="GO" id="GO:0071949">
    <property type="term" value="F:FAD binding"/>
    <property type="evidence" value="ECO:0007669"/>
    <property type="project" value="InterPro"/>
</dbReference>
<dbReference type="GO" id="GO:0044550">
    <property type="term" value="P:secondary metabolite biosynthetic process"/>
    <property type="evidence" value="ECO:0007669"/>
    <property type="project" value="UniProtKB-ARBA"/>
</dbReference>
<dbReference type="KEGG" id="mrr:Moror_6645"/>
<dbReference type="OrthoDB" id="3340390at2759"/>
<name>V2XC62_MONRO</name>
<proteinExistence type="inferred from homology"/>
<dbReference type="PRINTS" id="PR00420">
    <property type="entry name" value="RNGMNOXGNASE"/>
</dbReference>
<keyword evidence="2" id="KW-0285">Flavoprotein</keyword>
<dbReference type="SUPFAM" id="SSF51905">
    <property type="entry name" value="FAD/NAD(P)-binding domain"/>
    <property type="match status" value="1"/>
</dbReference>
<reference evidence="7 8" key="1">
    <citation type="journal article" date="2014" name="BMC Genomics">
        <title>Genome and secretome analysis of the hemibiotrophic fungal pathogen, Moniliophthora roreri, which causes frosty pod rot disease of cacao: mechanisms of the biotrophic and necrotrophic phases.</title>
        <authorList>
            <person name="Meinhardt L.W."/>
            <person name="Costa G.G.L."/>
            <person name="Thomazella D.P.T."/>
            <person name="Teixeira P.J.P.L."/>
            <person name="Carazzolle M.F."/>
            <person name="Schuster S.C."/>
            <person name="Carlson J.E."/>
            <person name="Guiltinan M.J."/>
            <person name="Mieczkowski P."/>
            <person name="Farmer A."/>
            <person name="Ramaraj T."/>
            <person name="Crozier J."/>
            <person name="Davis R.E."/>
            <person name="Shao J."/>
            <person name="Melnick R.L."/>
            <person name="Pereira G.A.G."/>
            <person name="Bailey B.A."/>
        </authorList>
    </citation>
    <scope>NUCLEOTIDE SEQUENCE [LARGE SCALE GENOMIC DNA]</scope>
    <source>
        <strain evidence="7 8">MCA 2997</strain>
    </source>
</reference>